<dbReference type="RefSeq" id="WP_207681749.1">
    <property type="nucleotide sequence ID" value="NZ_CP061800.1"/>
</dbReference>
<dbReference type="KEGG" id="dmm:dnm_018850"/>
<keyword evidence="2" id="KW-0808">Transferase</keyword>
<name>A0A975BIQ3_9BACT</name>
<dbReference type="SUPFAM" id="SSF55874">
    <property type="entry name" value="ATPase domain of HSP90 chaperone/DNA topoisomerase II/histidine kinase"/>
    <property type="match status" value="1"/>
</dbReference>
<protein>
    <submittedName>
        <fullName evidence="2">Kinase domain-containing protein</fullName>
    </submittedName>
</protein>
<organism evidence="2 3">
    <name type="scientific">Desulfonema magnum</name>
    <dbReference type="NCBI Taxonomy" id="45655"/>
    <lineage>
        <taxon>Bacteria</taxon>
        <taxon>Pseudomonadati</taxon>
        <taxon>Thermodesulfobacteriota</taxon>
        <taxon>Desulfobacteria</taxon>
        <taxon>Desulfobacterales</taxon>
        <taxon>Desulfococcaceae</taxon>
        <taxon>Desulfonema</taxon>
    </lineage>
</organism>
<accession>A0A975BIQ3</accession>
<evidence type="ECO:0000313" key="2">
    <source>
        <dbReference type="EMBL" id="QTA85869.1"/>
    </source>
</evidence>
<dbReference type="InterPro" id="IPR036890">
    <property type="entry name" value="HATPase_C_sf"/>
</dbReference>
<evidence type="ECO:0000313" key="3">
    <source>
        <dbReference type="Proteomes" id="UP000663722"/>
    </source>
</evidence>
<keyword evidence="3" id="KW-1185">Reference proteome</keyword>
<reference evidence="2" key="1">
    <citation type="journal article" date="2021" name="Microb. Physiol.">
        <title>Proteogenomic Insights into the Physiology of Marine, Sulfate-Reducing, Filamentous Desulfonema limicola and Desulfonema magnum.</title>
        <authorList>
            <person name="Schnaars V."/>
            <person name="Wohlbrand L."/>
            <person name="Scheve S."/>
            <person name="Hinrichs C."/>
            <person name="Reinhardt R."/>
            <person name="Rabus R."/>
        </authorList>
    </citation>
    <scope>NUCLEOTIDE SEQUENCE</scope>
    <source>
        <strain evidence="2">4be13</strain>
    </source>
</reference>
<dbReference type="GO" id="GO:0016301">
    <property type="term" value="F:kinase activity"/>
    <property type="evidence" value="ECO:0007669"/>
    <property type="project" value="UniProtKB-KW"/>
</dbReference>
<gene>
    <name evidence="2" type="ORF">dnm_018850</name>
</gene>
<feature type="region of interest" description="Disordered" evidence="1">
    <location>
        <begin position="1"/>
        <end position="20"/>
    </location>
</feature>
<proteinExistence type="predicted"/>
<sequence>MCHEFSETGFAPFSSTKSEDRGTDLRLYIGWIILEEYGGKVFLSDSESGGASFMMEF</sequence>
<evidence type="ECO:0000256" key="1">
    <source>
        <dbReference type="SAM" id="MobiDB-lite"/>
    </source>
</evidence>
<keyword evidence="2" id="KW-0418">Kinase</keyword>
<dbReference type="AlphaFoldDB" id="A0A975BIQ3"/>
<dbReference type="Proteomes" id="UP000663722">
    <property type="component" value="Chromosome"/>
</dbReference>
<dbReference type="EMBL" id="CP061800">
    <property type="protein sequence ID" value="QTA85869.1"/>
    <property type="molecule type" value="Genomic_DNA"/>
</dbReference>